<dbReference type="Proteomes" id="UP000218824">
    <property type="component" value="Chromosome"/>
</dbReference>
<reference evidence="2 3" key="1">
    <citation type="journal article" date="2017" name="DNA Res.">
        <title>Complete genome sequence and expression profile of the commercial lytic enzyme producer Lysobacter enzymogenes M497-1.</title>
        <authorList>
            <person name="Takami H."/>
            <person name="Toyoda A."/>
            <person name="Uchiyama I."/>
            <person name="Itoh T."/>
            <person name="Takaki Y."/>
            <person name="Arai W."/>
            <person name="Nishi S."/>
            <person name="Kawai M."/>
            <person name="Shinya K."/>
            <person name="Ikeda H."/>
        </authorList>
    </citation>
    <scope>NUCLEOTIDE SEQUENCE [LARGE SCALE GENOMIC DNA]</scope>
    <source>
        <strain evidence="2 3">M497-1</strain>
    </source>
</reference>
<evidence type="ECO:0008006" key="4">
    <source>
        <dbReference type="Google" id="ProtNLM"/>
    </source>
</evidence>
<evidence type="ECO:0000256" key="1">
    <source>
        <dbReference type="SAM" id="MobiDB-lite"/>
    </source>
</evidence>
<gene>
    <name evidence="2" type="ORF">LEN_3908</name>
</gene>
<dbReference type="RefSeq" id="WP_096379864.1">
    <property type="nucleotide sequence ID" value="NZ_AP014940.1"/>
</dbReference>
<dbReference type="AlphaFoldDB" id="A0AAU9AXW3"/>
<dbReference type="EMBL" id="AP014940">
    <property type="protein sequence ID" value="BAV99395.1"/>
    <property type="molecule type" value="Genomic_DNA"/>
</dbReference>
<name>A0AAU9AXW3_LYSEN</name>
<evidence type="ECO:0000313" key="3">
    <source>
        <dbReference type="Proteomes" id="UP000218824"/>
    </source>
</evidence>
<accession>A0AAU9AXW3</accession>
<evidence type="ECO:0000313" key="2">
    <source>
        <dbReference type="EMBL" id="BAV99395.1"/>
    </source>
</evidence>
<dbReference type="KEGG" id="lem:LEN_3908"/>
<dbReference type="GeneID" id="83065706"/>
<feature type="region of interest" description="Disordered" evidence="1">
    <location>
        <begin position="80"/>
        <end position="106"/>
    </location>
</feature>
<organism evidence="2 3">
    <name type="scientific">Lysobacter enzymogenes</name>
    <dbReference type="NCBI Taxonomy" id="69"/>
    <lineage>
        <taxon>Bacteria</taxon>
        <taxon>Pseudomonadati</taxon>
        <taxon>Pseudomonadota</taxon>
        <taxon>Gammaproteobacteria</taxon>
        <taxon>Lysobacterales</taxon>
        <taxon>Lysobacteraceae</taxon>
        <taxon>Lysobacter</taxon>
    </lineage>
</organism>
<protein>
    <recommendedName>
        <fullName evidence="4">Conjugal transfer protein TraD</fullName>
    </recommendedName>
</protein>
<sequence>MDQREKLRLRIARAHQRLAQMDADDVYRAQRAAVRARQNRERRMRKQRKRWAELVVLTGADHLDDAQLVAALLRAAEEGSTPQLREEAQRIGTAYLQRRPLPPDLQ</sequence>
<proteinExistence type="predicted"/>